<dbReference type="Proteomes" id="UP000032068">
    <property type="component" value="Unassembled WGS sequence"/>
</dbReference>
<comment type="similarity">
    <text evidence="3">Belongs to the HpaH/HsaA monooxygenase family.</text>
</comment>
<feature type="domain" description="Acyl-CoA dehydrogenase C-terminal" evidence="6">
    <location>
        <begin position="241"/>
        <end position="380"/>
    </location>
</feature>
<accession>A0A0D0KWR5</accession>
<dbReference type="GO" id="GO:0005737">
    <property type="term" value="C:cytoplasm"/>
    <property type="evidence" value="ECO:0007669"/>
    <property type="project" value="TreeGrafter"/>
</dbReference>
<dbReference type="SUPFAM" id="SSF47203">
    <property type="entry name" value="Acyl-CoA dehydrogenase C-terminal domain-like"/>
    <property type="match status" value="1"/>
</dbReference>
<evidence type="ECO:0000256" key="2">
    <source>
        <dbReference type="ARBA" id="ARBA00023002"/>
    </source>
</evidence>
<sequence length="412" mass="45120">MTSLQPVKPLPQETDYEQLAQRFRPIFARIAEGAVERERNRSLPHEQIRWLKAAGFGAVRVAQEHGGGGASLPQLFQLLIELAAADSNIPQALRGHFAFVEDRLNAHASSPQDTWFQRFVAGDLVGCAWTEIGAVKIGEVLTRVSRQGDKWVVNGTKYYSTGSIFSDWIDLFAQRDDSGADVIAAIRTQQPGVTLSDDWDGFGQRTTGSGTTVFDNAVVEEQNIIDFATRFKYQTAFYQLVLNAVLVGSGRAAVNDFARQVGQRTRIYSHGNGPSADQDPQIQQVVGKASAQVYSAEAATLRAAHAAQRAYLARLNGDLQQERDANIDAELESAQAQVAVAELVLDATSKLFNALGASATSLTRQLDRHWRNARTAASHNPLIYKERIIGDWEINGTEPPYVWQIGGGAKQA</sequence>
<evidence type="ECO:0000313" key="7">
    <source>
        <dbReference type="EMBL" id="KIQ04409.1"/>
    </source>
</evidence>
<feature type="domain" description="Acyl-CoA oxidase/dehydrogenase middle" evidence="4">
    <location>
        <begin position="138"/>
        <end position="216"/>
    </location>
</feature>
<dbReference type="Pfam" id="PF02771">
    <property type="entry name" value="Acyl-CoA_dh_N"/>
    <property type="match status" value="1"/>
</dbReference>
<dbReference type="InterPro" id="IPR006091">
    <property type="entry name" value="Acyl-CoA_Oxase/DH_mid-dom"/>
</dbReference>
<dbReference type="PIRSF" id="PIRSF016578">
    <property type="entry name" value="HsaA"/>
    <property type="match status" value="1"/>
</dbReference>
<dbReference type="InterPro" id="IPR046373">
    <property type="entry name" value="Acyl-CoA_Oxase/DH_mid-dom_sf"/>
</dbReference>
<name>A0A0D0KWR5_9PSED</name>
<evidence type="ECO:0000259" key="4">
    <source>
        <dbReference type="Pfam" id="PF02770"/>
    </source>
</evidence>
<dbReference type="Gene3D" id="1.20.140.10">
    <property type="entry name" value="Butyryl-CoA Dehydrogenase, subunit A, domain 3"/>
    <property type="match status" value="1"/>
</dbReference>
<feature type="domain" description="Acyl-CoA dehydrogenase/oxidase N-terminal" evidence="5">
    <location>
        <begin position="18"/>
        <end position="112"/>
    </location>
</feature>
<organism evidence="7 8">
    <name type="scientific">Pseudomonas fulva</name>
    <dbReference type="NCBI Taxonomy" id="47880"/>
    <lineage>
        <taxon>Bacteria</taxon>
        <taxon>Pseudomonadati</taxon>
        <taxon>Pseudomonadota</taxon>
        <taxon>Gammaproteobacteria</taxon>
        <taxon>Pseudomonadales</taxon>
        <taxon>Pseudomonadaceae</taxon>
        <taxon>Pseudomonas</taxon>
    </lineage>
</organism>
<dbReference type="SUPFAM" id="SSF56645">
    <property type="entry name" value="Acyl-CoA dehydrogenase NM domain-like"/>
    <property type="match status" value="1"/>
</dbReference>
<dbReference type="InterPro" id="IPR036250">
    <property type="entry name" value="AcylCo_DH-like_C"/>
</dbReference>
<dbReference type="RefSeq" id="WP_042552817.1">
    <property type="nucleotide sequence ID" value="NZ_JXQW01000008.1"/>
</dbReference>
<evidence type="ECO:0000259" key="6">
    <source>
        <dbReference type="Pfam" id="PF08028"/>
    </source>
</evidence>
<dbReference type="Gene3D" id="1.10.540.10">
    <property type="entry name" value="Acyl-CoA dehydrogenase/oxidase, N-terminal domain"/>
    <property type="match status" value="1"/>
</dbReference>
<dbReference type="GO" id="GO:0016712">
    <property type="term" value="F:oxidoreductase activity, acting on paired donors, with incorporation or reduction of molecular oxygen, reduced flavin or flavoprotein as one donor, and incorporation of one atom of oxygen"/>
    <property type="evidence" value="ECO:0007669"/>
    <property type="project" value="TreeGrafter"/>
</dbReference>
<evidence type="ECO:0000313" key="8">
    <source>
        <dbReference type="Proteomes" id="UP000032068"/>
    </source>
</evidence>
<dbReference type="Pfam" id="PF08028">
    <property type="entry name" value="Acyl-CoA_dh_2"/>
    <property type="match status" value="1"/>
</dbReference>
<dbReference type="InterPro" id="IPR050741">
    <property type="entry name" value="Acyl-CoA_dehydrogenase"/>
</dbReference>
<dbReference type="GO" id="GO:0003995">
    <property type="term" value="F:acyl-CoA dehydrogenase activity"/>
    <property type="evidence" value="ECO:0007669"/>
    <property type="project" value="TreeGrafter"/>
</dbReference>
<evidence type="ECO:0000259" key="5">
    <source>
        <dbReference type="Pfam" id="PF02771"/>
    </source>
</evidence>
<evidence type="ECO:0000256" key="3">
    <source>
        <dbReference type="ARBA" id="ARBA00049661"/>
    </source>
</evidence>
<dbReference type="InterPro" id="IPR013107">
    <property type="entry name" value="Acyl-CoA_DH_C"/>
</dbReference>
<dbReference type="OrthoDB" id="6184213at2"/>
<protein>
    <submittedName>
        <fullName evidence="7">Monooxygenase</fullName>
    </submittedName>
</protein>
<reference evidence="7 8" key="1">
    <citation type="submission" date="2014-12" db="EMBL/GenBank/DDBJ databases">
        <title>16Stimator: statistical estimation of ribosomal gene copy numbers from draft genome assemblies.</title>
        <authorList>
            <person name="Perisin M.A."/>
            <person name="Vetter M."/>
            <person name="Gilbert J.A."/>
            <person name="Bergelson J."/>
        </authorList>
    </citation>
    <scope>NUCLEOTIDE SEQUENCE [LARGE SCALE GENOMIC DNA]</scope>
    <source>
        <strain evidence="7 8">MEJ086</strain>
    </source>
</reference>
<dbReference type="Gene3D" id="2.40.110.10">
    <property type="entry name" value="Butyryl-CoA Dehydrogenase, subunit A, domain 2"/>
    <property type="match status" value="1"/>
</dbReference>
<dbReference type="InterPro" id="IPR009100">
    <property type="entry name" value="AcylCoA_DH/oxidase_NM_dom_sf"/>
</dbReference>
<dbReference type="PANTHER" id="PTHR48083:SF19">
    <property type="entry name" value="FLAVIN-DEPENDENT MONOOXYGENASE, OXYGENASE SUBUNIT HSAA"/>
    <property type="match status" value="1"/>
</dbReference>
<keyword evidence="1" id="KW-0285">Flavoprotein</keyword>
<comment type="caution">
    <text evidence="7">The sequence shown here is derived from an EMBL/GenBank/DDBJ whole genome shotgun (WGS) entry which is preliminary data.</text>
</comment>
<dbReference type="InterPro" id="IPR037069">
    <property type="entry name" value="AcylCoA_DH/ox_N_sf"/>
</dbReference>
<dbReference type="Pfam" id="PF02770">
    <property type="entry name" value="Acyl-CoA_dh_M"/>
    <property type="match status" value="1"/>
</dbReference>
<dbReference type="AlphaFoldDB" id="A0A0D0KWR5"/>
<dbReference type="PANTHER" id="PTHR48083">
    <property type="entry name" value="MEDIUM-CHAIN SPECIFIC ACYL-COA DEHYDROGENASE, MITOCHONDRIAL-RELATED"/>
    <property type="match status" value="1"/>
</dbReference>
<dbReference type="CDD" id="cd01163">
    <property type="entry name" value="DszC"/>
    <property type="match status" value="1"/>
</dbReference>
<gene>
    <name evidence="7" type="ORF">RU08_05570</name>
</gene>
<keyword evidence="2" id="KW-0560">Oxidoreductase</keyword>
<dbReference type="GO" id="GO:0033539">
    <property type="term" value="P:fatty acid beta-oxidation using acyl-CoA dehydrogenase"/>
    <property type="evidence" value="ECO:0007669"/>
    <property type="project" value="TreeGrafter"/>
</dbReference>
<evidence type="ECO:0000256" key="1">
    <source>
        <dbReference type="ARBA" id="ARBA00022630"/>
    </source>
</evidence>
<keyword evidence="7" id="KW-0503">Monooxygenase</keyword>
<proteinExistence type="inferred from homology"/>
<dbReference type="GO" id="GO:0050660">
    <property type="term" value="F:flavin adenine dinucleotide binding"/>
    <property type="evidence" value="ECO:0007669"/>
    <property type="project" value="InterPro"/>
</dbReference>
<dbReference type="InterPro" id="IPR013786">
    <property type="entry name" value="AcylCoA_DH/ox_N"/>
</dbReference>
<dbReference type="EMBL" id="JXQW01000008">
    <property type="protein sequence ID" value="KIQ04409.1"/>
    <property type="molecule type" value="Genomic_DNA"/>
</dbReference>